<dbReference type="PATRIC" id="fig|1403316.3.peg.474"/>
<reference evidence="1 2" key="1">
    <citation type="journal article" date="2013" name="Genome Announc.">
        <title>Genome Sequence of Mycoplasma parvum (Formerly Eperythrozoon parvum), a Diminutive Hemoplasma of the Pig.</title>
        <authorList>
            <person name="do Nascimento N.C."/>
            <person name="Dos Santos A.P."/>
            <person name="Chu Y."/>
            <person name="Guimaraes A.M."/>
            <person name="Pagliaro A."/>
            <person name="Messick J.B."/>
        </authorList>
    </citation>
    <scope>NUCLEOTIDE SEQUENCE [LARGE SCALE GENOMIC DNA]</scope>
    <source>
        <strain evidence="1 2">Indiana</strain>
    </source>
</reference>
<dbReference type="KEGG" id="mpv:PRV_02525"/>
<dbReference type="HOGENOM" id="CLU_151902_0_0_14"/>
<proteinExistence type="predicted"/>
<evidence type="ECO:0000313" key="2">
    <source>
        <dbReference type="Proteomes" id="UP000017119"/>
    </source>
</evidence>
<dbReference type="RefSeq" id="WP_022770345.1">
    <property type="nucleotide sequence ID" value="NC_022575.1"/>
</dbReference>
<keyword evidence="2" id="KW-1185">Reference proteome</keyword>
<protein>
    <submittedName>
        <fullName evidence="1">Uncharacterized protein</fullName>
    </submittedName>
</protein>
<dbReference type="Proteomes" id="UP000017119">
    <property type="component" value="Chromosome"/>
</dbReference>
<dbReference type="OrthoDB" id="403709at2"/>
<dbReference type="STRING" id="1403316.PRV_02525"/>
<evidence type="ECO:0000313" key="1">
    <source>
        <dbReference type="EMBL" id="AGX89241.1"/>
    </source>
</evidence>
<gene>
    <name evidence="1" type="ORF">PRV_02525</name>
</gene>
<dbReference type="AlphaFoldDB" id="U5NCD1"/>
<dbReference type="EMBL" id="CP006771">
    <property type="protein sequence ID" value="AGX89241.1"/>
    <property type="molecule type" value="Genomic_DNA"/>
</dbReference>
<name>U5NCD1_9MOLU</name>
<organism evidence="1 2">
    <name type="scientific">Mycoplasma parvum str. Indiana</name>
    <dbReference type="NCBI Taxonomy" id="1403316"/>
    <lineage>
        <taxon>Bacteria</taxon>
        <taxon>Bacillati</taxon>
        <taxon>Mycoplasmatota</taxon>
        <taxon>Mollicutes</taxon>
        <taxon>Mycoplasmataceae</taxon>
        <taxon>Mycoplasma</taxon>
    </lineage>
</organism>
<accession>U5NCD1</accession>
<sequence length="134" mass="14889">MFLKSFFTLVLGSGVGAPLMITMKKIFEMDLMPAVLRNSEIKAEIKWSKKNSKNNVGALIDKLGETRIAKKQEKSNNTVILGVVLTTSIPFENKICKSLGFDSNLGNNIKNEEGRRVICETNLDRKEALSKGNK</sequence>